<dbReference type="WBParaSite" id="maker-uti_cns_0048170-snap-gene-0.2-mRNA-1">
    <property type="protein sequence ID" value="maker-uti_cns_0048170-snap-gene-0.2-mRNA-1"/>
    <property type="gene ID" value="maker-uti_cns_0048170-snap-gene-0.2"/>
</dbReference>
<name>A0A1I8FRZ1_9PLAT</name>
<feature type="signal peptide" evidence="1">
    <location>
        <begin position="1"/>
        <end position="20"/>
    </location>
</feature>
<evidence type="ECO:0000313" key="2">
    <source>
        <dbReference type="Proteomes" id="UP000095280"/>
    </source>
</evidence>
<reference evidence="3 4" key="1">
    <citation type="submission" date="2016-11" db="UniProtKB">
        <authorList>
            <consortium name="WormBaseParasite"/>
        </authorList>
    </citation>
    <scope>IDENTIFICATION</scope>
</reference>
<feature type="chain" id="PRO_5009845566" evidence="1">
    <location>
        <begin position="21"/>
        <end position="351"/>
    </location>
</feature>
<evidence type="ECO:0000256" key="1">
    <source>
        <dbReference type="SAM" id="SignalP"/>
    </source>
</evidence>
<dbReference type="AlphaFoldDB" id="A0A1I8FRZ1"/>
<dbReference type="WBParaSite" id="maker-unitig_48172-snap-gene-0.2-mRNA-1">
    <property type="protein sequence ID" value="maker-unitig_48172-snap-gene-0.2-mRNA-1"/>
    <property type="gene ID" value="maker-unitig_48172-snap-gene-0.2"/>
</dbReference>
<keyword evidence="2" id="KW-1185">Reference proteome</keyword>
<dbReference type="Proteomes" id="UP000095280">
    <property type="component" value="Unplaced"/>
</dbReference>
<evidence type="ECO:0000313" key="4">
    <source>
        <dbReference type="WBParaSite" id="maker-unitig_48175-snap-gene-0.2-mRNA-1"/>
    </source>
</evidence>
<protein>
    <submittedName>
        <fullName evidence="3 4">C-type lectin domain-containing protein</fullName>
    </submittedName>
</protein>
<sequence length="351" mass="39397">DALAVLAALCFSAVLQSGLANQRLRPELRRFVALIGRFQWLRAVQGALLVDEFQSRLAEHFQIVGFEHIRICFVIIMHCVNGSPVNWLPVPREGQLVSAPPEQSVIKNSYPLLPQQQQQQPASLLQHLVNASKFYVAQVDSWGPSTCFWRLQRDYCIKTSNREATLYHLTSADPSSKASNWLTGYCQLPDGQLRRAFQLRRVYTCPMFAADLLPLPVCTACAEILCSDYSLSTGLAADVTKSLGLVRSAWGPVKGFWLSRHGSNRRYQISTERLMNFCWNGDTSTEVEPLEVAHRGSVHCVAAVRWHRHLRTVYCDNSGMDVSFTEAAAELAAEDRLLLLCGLIYAWEQIG</sequence>
<evidence type="ECO:0000313" key="3">
    <source>
        <dbReference type="WBParaSite" id="maker-unitig_48172-snap-gene-0.2-mRNA-1"/>
    </source>
</evidence>
<organism evidence="2 3">
    <name type="scientific">Macrostomum lignano</name>
    <dbReference type="NCBI Taxonomy" id="282301"/>
    <lineage>
        <taxon>Eukaryota</taxon>
        <taxon>Metazoa</taxon>
        <taxon>Spiralia</taxon>
        <taxon>Lophotrochozoa</taxon>
        <taxon>Platyhelminthes</taxon>
        <taxon>Rhabditophora</taxon>
        <taxon>Macrostomorpha</taxon>
        <taxon>Macrostomida</taxon>
        <taxon>Macrostomidae</taxon>
        <taxon>Macrostomum</taxon>
    </lineage>
</organism>
<dbReference type="WBParaSite" id="maker-unitig_48175-snap-gene-0.2-mRNA-1">
    <property type="protein sequence ID" value="maker-unitig_48175-snap-gene-0.2-mRNA-1"/>
    <property type="gene ID" value="maker-unitig_48175-snap-gene-0.2"/>
</dbReference>
<keyword evidence="1" id="KW-0732">Signal</keyword>
<proteinExistence type="predicted"/>
<accession>A0A1I8FRZ1</accession>